<proteinExistence type="predicted"/>
<name>A0A2R6NTA1_9APHY</name>
<keyword evidence="2" id="KW-1185">Reference proteome</keyword>
<reference evidence="1 2" key="1">
    <citation type="submission" date="2018-02" db="EMBL/GenBank/DDBJ databases">
        <title>Genome sequence of the basidiomycete white-rot fungus Phlebia centrifuga.</title>
        <authorList>
            <person name="Granchi Z."/>
            <person name="Peng M."/>
            <person name="de Vries R.P."/>
            <person name="Hilden K."/>
            <person name="Makela M.R."/>
            <person name="Grigoriev I."/>
            <person name="Riley R."/>
        </authorList>
    </citation>
    <scope>NUCLEOTIDE SEQUENCE [LARGE SCALE GENOMIC DNA]</scope>
    <source>
        <strain evidence="1 2">FBCC195</strain>
    </source>
</reference>
<evidence type="ECO:0000313" key="1">
    <source>
        <dbReference type="EMBL" id="PSR76275.1"/>
    </source>
</evidence>
<protein>
    <submittedName>
        <fullName evidence="1">Uncharacterized protein</fullName>
    </submittedName>
</protein>
<dbReference type="Proteomes" id="UP000186601">
    <property type="component" value="Unassembled WGS sequence"/>
</dbReference>
<accession>A0A2R6NTA1</accession>
<evidence type="ECO:0000313" key="2">
    <source>
        <dbReference type="Proteomes" id="UP000186601"/>
    </source>
</evidence>
<gene>
    <name evidence="1" type="ORF">PHLCEN_2v8569</name>
</gene>
<sequence>MIDHQSDPINPSSRSAPMKIRVEVILLDFIQYGLTLERIKAYDWVAFDKIASQMGHLQAVVMDLWSEEALSEFIDEVVRPKLTQLQCLNKLKCRCPHPNDEGKWTGDQLQEHIAAWVDDSEAGLLQERL</sequence>
<dbReference type="EMBL" id="MLYV02000851">
    <property type="protein sequence ID" value="PSR76275.1"/>
    <property type="molecule type" value="Genomic_DNA"/>
</dbReference>
<dbReference type="AlphaFoldDB" id="A0A2R6NTA1"/>
<organism evidence="1 2">
    <name type="scientific">Hermanssonia centrifuga</name>
    <dbReference type="NCBI Taxonomy" id="98765"/>
    <lineage>
        <taxon>Eukaryota</taxon>
        <taxon>Fungi</taxon>
        <taxon>Dikarya</taxon>
        <taxon>Basidiomycota</taxon>
        <taxon>Agaricomycotina</taxon>
        <taxon>Agaricomycetes</taxon>
        <taxon>Polyporales</taxon>
        <taxon>Meruliaceae</taxon>
        <taxon>Hermanssonia</taxon>
    </lineage>
</organism>
<comment type="caution">
    <text evidence="1">The sequence shown here is derived from an EMBL/GenBank/DDBJ whole genome shotgun (WGS) entry which is preliminary data.</text>
</comment>